<keyword evidence="2" id="KW-1185">Reference proteome</keyword>
<evidence type="ECO:0000313" key="2">
    <source>
        <dbReference type="Proteomes" id="UP000179467"/>
    </source>
</evidence>
<dbReference type="Proteomes" id="UP000179467">
    <property type="component" value="Unassembled WGS sequence"/>
</dbReference>
<evidence type="ECO:0000313" key="1">
    <source>
        <dbReference type="EMBL" id="OHT21934.1"/>
    </source>
</evidence>
<accession>A0A1S1HI41</accession>
<protein>
    <recommendedName>
        <fullName evidence="3">Lipoprotein</fullName>
    </recommendedName>
</protein>
<name>A0A1S1HI41_9SPHN</name>
<comment type="caution">
    <text evidence="1">The sequence shown here is derived from an EMBL/GenBank/DDBJ whole genome shotgun (WGS) entry which is preliminary data.</text>
</comment>
<sequence>MFKFEKSKVQQVLVSLVGALMLSAACVTAAVAPVRAAPIEAPRC</sequence>
<dbReference type="RefSeq" id="WP_269078704.1">
    <property type="nucleotide sequence ID" value="NZ_MIPT01000001.1"/>
</dbReference>
<evidence type="ECO:0008006" key="3">
    <source>
        <dbReference type="Google" id="ProtNLM"/>
    </source>
</evidence>
<gene>
    <name evidence="1" type="ORF">BHE75_03949</name>
</gene>
<dbReference type="AlphaFoldDB" id="A0A1S1HI41"/>
<dbReference type="PROSITE" id="PS51257">
    <property type="entry name" value="PROKAR_LIPOPROTEIN"/>
    <property type="match status" value="1"/>
</dbReference>
<reference evidence="1 2" key="1">
    <citation type="submission" date="2016-09" db="EMBL/GenBank/DDBJ databases">
        <title>Metabolic pathway, cell adaptation mechanisms and a novel monoxygenase revealed through proteogenomic-transcription analysis of a Sphingomonas haloaromaticamans strain degrading the fungicide ortho-phenylphenol.</title>
        <authorList>
            <person name="Perruchon C."/>
            <person name="Papadopoulou E.S."/>
            <person name="Rousidou C."/>
            <person name="Vasileiadis S."/>
            <person name="Tanou G."/>
            <person name="Amoutzias G."/>
            <person name="Molassiotis A."/>
            <person name="Karpouzas D.G."/>
        </authorList>
    </citation>
    <scope>NUCLEOTIDE SEQUENCE [LARGE SCALE GENOMIC DNA]</scope>
    <source>
        <strain evidence="1 2">P3</strain>
    </source>
</reference>
<organism evidence="1 2">
    <name type="scientific">Edaphosphingomonas haloaromaticamans</name>
    <dbReference type="NCBI Taxonomy" id="653954"/>
    <lineage>
        <taxon>Bacteria</taxon>
        <taxon>Pseudomonadati</taxon>
        <taxon>Pseudomonadota</taxon>
        <taxon>Alphaproteobacteria</taxon>
        <taxon>Sphingomonadales</taxon>
        <taxon>Rhizorhabdaceae</taxon>
        <taxon>Edaphosphingomonas</taxon>
    </lineage>
</organism>
<dbReference type="EMBL" id="MIPT01000001">
    <property type="protein sequence ID" value="OHT21934.1"/>
    <property type="molecule type" value="Genomic_DNA"/>
</dbReference>
<proteinExistence type="predicted"/>